<name>X1G069_9ZZZZ</name>
<reference evidence="1" key="1">
    <citation type="journal article" date="2014" name="Front. Microbiol.">
        <title>High frequency of phylogenetically diverse reductive dehalogenase-homologous genes in deep subseafloor sedimentary metagenomes.</title>
        <authorList>
            <person name="Kawai M."/>
            <person name="Futagami T."/>
            <person name="Toyoda A."/>
            <person name="Takaki Y."/>
            <person name="Nishi S."/>
            <person name="Hori S."/>
            <person name="Arai W."/>
            <person name="Tsubouchi T."/>
            <person name="Morono Y."/>
            <person name="Uchiyama I."/>
            <person name="Ito T."/>
            <person name="Fujiyama A."/>
            <person name="Inagaki F."/>
            <person name="Takami H."/>
        </authorList>
    </citation>
    <scope>NUCLEOTIDE SEQUENCE</scope>
    <source>
        <strain evidence="1">Expedition CK06-06</strain>
    </source>
</reference>
<organism evidence="1">
    <name type="scientific">marine sediment metagenome</name>
    <dbReference type="NCBI Taxonomy" id="412755"/>
    <lineage>
        <taxon>unclassified sequences</taxon>
        <taxon>metagenomes</taxon>
        <taxon>ecological metagenomes</taxon>
    </lineage>
</organism>
<sequence>MEGSLIYEESSIGEGSIIIKNSQIPPGLTIPARSVLRGIPVEPIREQSRNEVLKQKDRAEHYSQLFMKIKEQLPNAQSYLLTLPDFIKLLLQKEN</sequence>
<accession>X1G069</accession>
<dbReference type="InterPro" id="IPR011004">
    <property type="entry name" value="Trimer_LpxA-like_sf"/>
</dbReference>
<dbReference type="EMBL" id="BARU01014627">
    <property type="protein sequence ID" value="GAH34954.1"/>
    <property type="molecule type" value="Genomic_DNA"/>
</dbReference>
<gene>
    <name evidence="1" type="ORF">S03H2_25698</name>
</gene>
<comment type="caution">
    <text evidence="1">The sequence shown here is derived from an EMBL/GenBank/DDBJ whole genome shotgun (WGS) entry which is preliminary data.</text>
</comment>
<evidence type="ECO:0000313" key="1">
    <source>
        <dbReference type="EMBL" id="GAH34954.1"/>
    </source>
</evidence>
<protein>
    <submittedName>
        <fullName evidence="1">Uncharacterized protein</fullName>
    </submittedName>
</protein>
<dbReference type="Gene3D" id="2.160.10.10">
    <property type="entry name" value="Hexapeptide repeat proteins"/>
    <property type="match status" value="1"/>
</dbReference>
<dbReference type="SUPFAM" id="SSF51161">
    <property type="entry name" value="Trimeric LpxA-like enzymes"/>
    <property type="match status" value="1"/>
</dbReference>
<proteinExistence type="predicted"/>
<dbReference type="AlphaFoldDB" id="X1G069"/>